<keyword evidence="2" id="KW-1185">Reference proteome</keyword>
<sequence>MPVEPRTTRSTAENEAFIKKVVEKVLTSYTLMNELIAKIRTEIISEHKEEIKILNTKVEQLEQVLKSAKDEAKKASLDLEQYSRRNSIRIFGVPERDNEDTNEVVIDLCKNKLNLDIPSDKIDCSHRRRAKESNHRPILVKFISRDKKKSVYNNKKKLKGTKIVIKEDLTASNNQLLKEAVKKYGGKSAWSNDGKIFIKVHNKIKLIKNLSDLA</sequence>
<comment type="caution">
    <text evidence="1">The sequence shown here is derived from an EMBL/GenBank/DDBJ whole genome shotgun (WGS) entry which is preliminary data.</text>
</comment>
<gene>
    <name evidence="1" type="ORF">MML48_2g00000586</name>
</gene>
<dbReference type="Proteomes" id="UP001056778">
    <property type="component" value="Chromosome 2"/>
</dbReference>
<name>A0ACB9TIC8_HOLOL</name>
<accession>A0ACB9TIC8</accession>
<protein>
    <submittedName>
        <fullName evidence="1">L1 transposable element-related</fullName>
    </submittedName>
</protein>
<evidence type="ECO:0000313" key="2">
    <source>
        <dbReference type="Proteomes" id="UP001056778"/>
    </source>
</evidence>
<evidence type="ECO:0000313" key="1">
    <source>
        <dbReference type="EMBL" id="KAI4466558.1"/>
    </source>
</evidence>
<dbReference type="EMBL" id="CM043016">
    <property type="protein sequence ID" value="KAI4466558.1"/>
    <property type="molecule type" value="Genomic_DNA"/>
</dbReference>
<reference evidence="1" key="1">
    <citation type="submission" date="2022-04" db="EMBL/GenBank/DDBJ databases">
        <title>Chromosome-scale genome assembly of Holotrichia oblita Faldermann.</title>
        <authorList>
            <person name="Rongchong L."/>
        </authorList>
    </citation>
    <scope>NUCLEOTIDE SEQUENCE</scope>
    <source>
        <strain evidence="1">81SQS9</strain>
    </source>
</reference>
<proteinExistence type="predicted"/>
<organism evidence="1 2">
    <name type="scientific">Holotrichia oblita</name>
    <name type="common">Chafer beetle</name>
    <dbReference type="NCBI Taxonomy" id="644536"/>
    <lineage>
        <taxon>Eukaryota</taxon>
        <taxon>Metazoa</taxon>
        <taxon>Ecdysozoa</taxon>
        <taxon>Arthropoda</taxon>
        <taxon>Hexapoda</taxon>
        <taxon>Insecta</taxon>
        <taxon>Pterygota</taxon>
        <taxon>Neoptera</taxon>
        <taxon>Endopterygota</taxon>
        <taxon>Coleoptera</taxon>
        <taxon>Polyphaga</taxon>
        <taxon>Scarabaeiformia</taxon>
        <taxon>Scarabaeidae</taxon>
        <taxon>Melolonthinae</taxon>
        <taxon>Holotrichia</taxon>
    </lineage>
</organism>